<evidence type="ECO:0000313" key="2">
    <source>
        <dbReference type="Proteomes" id="UP001439008"/>
    </source>
</evidence>
<dbReference type="EMBL" id="JBDODL010000318">
    <property type="protein sequence ID" value="MES1919530.1"/>
    <property type="molecule type" value="Genomic_DNA"/>
</dbReference>
<dbReference type="Proteomes" id="UP001439008">
    <property type="component" value="Unassembled WGS sequence"/>
</dbReference>
<name>A0ABV2AIP0_9EUKA</name>
<comment type="caution">
    <text evidence="1">The sequence shown here is derived from an EMBL/GenBank/DDBJ whole genome shotgun (WGS) entry which is preliminary data.</text>
</comment>
<evidence type="ECO:0000313" key="1">
    <source>
        <dbReference type="EMBL" id="MES1919530.1"/>
    </source>
</evidence>
<sequence length="118" mass="13925">MTSDVNHNNAFLDKLFGYDCNKSFGNMSKNSFEKQYNHNEAKSKRIFNRDAQNVVPVPKPVTENSKNIPNLKNFMHNRHLEKNFALNPSMGINPSENLLRPENKEFRDLYLKRYKFLM</sequence>
<reference evidence="1 2" key="1">
    <citation type="journal article" date="2024" name="BMC Biol.">
        <title>Comparative genomics of Ascetosporea gives new insight into the evolutionary basis for animal parasitism in Rhizaria.</title>
        <authorList>
            <person name="Hiltunen Thoren M."/>
            <person name="Onut-Brannstrom I."/>
            <person name="Alfjorden A."/>
            <person name="Peckova H."/>
            <person name="Swords F."/>
            <person name="Hooper C."/>
            <person name="Holzer A.S."/>
            <person name="Bass D."/>
            <person name="Burki F."/>
        </authorList>
    </citation>
    <scope>NUCLEOTIDE SEQUENCE [LARGE SCALE GENOMIC DNA]</scope>
    <source>
        <strain evidence="1">20-A016</strain>
    </source>
</reference>
<protein>
    <submittedName>
        <fullName evidence="1">Uncharacterized protein</fullName>
    </submittedName>
</protein>
<organism evidence="1 2">
    <name type="scientific">Bonamia ostreae</name>
    <dbReference type="NCBI Taxonomy" id="126728"/>
    <lineage>
        <taxon>Eukaryota</taxon>
        <taxon>Sar</taxon>
        <taxon>Rhizaria</taxon>
        <taxon>Endomyxa</taxon>
        <taxon>Ascetosporea</taxon>
        <taxon>Haplosporida</taxon>
        <taxon>Bonamia</taxon>
    </lineage>
</organism>
<accession>A0ABV2AIP0</accession>
<proteinExistence type="predicted"/>
<keyword evidence="2" id="KW-1185">Reference proteome</keyword>
<gene>
    <name evidence="1" type="ORF">MHBO_001345</name>
</gene>